<evidence type="ECO:0000313" key="2">
    <source>
        <dbReference type="EMBL" id="GAA4504904.1"/>
    </source>
</evidence>
<reference evidence="3" key="1">
    <citation type="journal article" date="2019" name="Int. J. Syst. Evol. Microbiol.">
        <title>The Global Catalogue of Microorganisms (GCM) 10K type strain sequencing project: providing services to taxonomists for standard genome sequencing and annotation.</title>
        <authorList>
            <consortium name="The Broad Institute Genomics Platform"/>
            <consortium name="The Broad Institute Genome Sequencing Center for Infectious Disease"/>
            <person name="Wu L."/>
            <person name="Ma J."/>
        </authorList>
    </citation>
    <scope>NUCLEOTIDE SEQUENCE [LARGE SCALE GENOMIC DNA]</scope>
    <source>
        <strain evidence="3">JCM 17933</strain>
    </source>
</reference>
<proteinExistence type="predicted"/>
<keyword evidence="3" id="KW-1185">Reference proteome</keyword>
<feature type="transmembrane region" description="Helical" evidence="1">
    <location>
        <begin position="228"/>
        <end position="250"/>
    </location>
</feature>
<feature type="transmembrane region" description="Helical" evidence="1">
    <location>
        <begin position="93"/>
        <end position="114"/>
    </location>
</feature>
<keyword evidence="1" id="KW-1133">Transmembrane helix</keyword>
<gene>
    <name evidence="2" type="ORF">GCM10023191_060000</name>
</gene>
<name>A0ABP8QQ72_9ACTN</name>
<feature type="transmembrane region" description="Helical" evidence="1">
    <location>
        <begin position="256"/>
        <end position="273"/>
    </location>
</feature>
<dbReference type="RefSeq" id="WP_345469494.1">
    <property type="nucleotide sequence ID" value="NZ_BAABHF010000035.1"/>
</dbReference>
<feature type="transmembrane region" description="Helical" evidence="1">
    <location>
        <begin position="369"/>
        <end position="388"/>
    </location>
</feature>
<dbReference type="Proteomes" id="UP001500503">
    <property type="component" value="Unassembled WGS sequence"/>
</dbReference>
<feature type="transmembrane region" description="Helical" evidence="1">
    <location>
        <begin position="120"/>
        <end position="141"/>
    </location>
</feature>
<feature type="transmembrane region" description="Helical" evidence="1">
    <location>
        <begin position="64"/>
        <end position="86"/>
    </location>
</feature>
<comment type="caution">
    <text evidence="2">The sequence shown here is derived from an EMBL/GenBank/DDBJ whole genome shotgun (WGS) entry which is preliminary data.</text>
</comment>
<feature type="transmembrane region" description="Helical" evidence="1">
    <location>
        <begin position="314"/>
        <end position="334"/>
    </location>
</feature>
<evidence type="ECO:0000313" key="3">
    <source>
        <dbReference type="Proteomes" id="UP001500503"/>
    </source>
</evidence>
<feature type="transmembrane region" description="Helical" evidence="1">
    <location>
        <begin position="21"/>
        <end position="44"/>
    </location>
</feature>
<evidence type="ECO:0008006" key="4">
    <source>
        <dbReference type="Google" id="ProtNLM"/>
    </source>
</evidence>
<accession>A0ABP8QQ72</accession>
<dbReference type="EMBL" id="BAABHF010000035">
    <property type="protein sequence ID" value="GAA4504904.1"/>
    <property type="molecule type" value="Genomic_DNA"/>
</dbReference>
<evidence type="ECO:0000256" key="1">
    <source>
        <dbReference type="SAM" id="Phobius"/>
    </source>
</evidence>
<feature type="transmembrane region" description="Helical" evidence="1">
    <location>
        <begin position="395"/>
        <end position="414"/>
    </location>
</feature>
<feature type="transmembrane region" description="Helical" evidence="1">
    <location>
        <begin position="443"/>
        <end position="463"/>
    </location>
</feature>
<keyword evidence="1" id="KW-0472">Membrane</keyword>
<feature type="transmembrane region" description="Helical" evidence="1">
    <location>
        <begin position="191"/>
        <end position="208"/>
    </location>
</feature>
<protein>
    <recommendedName>
        <fullName evidence="4">MFS transporter</fullName>
    </recommendedName>
</protein>
<sequence length="489" mass="47972">MPDLPEIHPESRDAQRRDPAGLVILLLVLVTAIPAAVLVLPNTASYVVPQAARDLGLSGGGAAGFVRAAGLAMPALLLTTPLAAVLARRRTPWGVLFGGLALMLGAQASAAYATSVPLTGLVRAVEGVGAGAVLPAALLLACERPERRLATGVWAAALTGSLLLATPAVLAVTPGPYGVHAPEWRVILHPYWWLGGTALVGAGLLGMLRLRPSAGAGVPAPARGERVLLLLPVAPAAGFAFLAVVTTYTWSPGAQLILAACAVAGLLGIAAAGSRGAVTGSPLGYAVVMVAVGLLAMPVTGPLAGLMGGRGAPFGPFAVGAGCAALAVLTATATRRPAGRGAVLCGYGLVIAALMALLAMGAGADRLELSGALGALGTGAGLALGTTLRPAGTGPALFGLTLCFPAVLGGHLVVGPLQVAKVGAVTRAGGGTAQALAALADAYRMWLVSACVIAVVLAVTTVWTGRGRARRTAAVAAAPGSSGAALPTG</sequence>
<feature type="transmembrane region" description="Helical" evidence="1">
    <location>
        <begin position="153"/>
        <end position="171"/>
    </location>
</feature>
<feature type="transmembrane region" description="Helical" evidence="1">
    <location>
        <begin position="285"/>
        <end position="308"/>
    </location>
</feature>
<keyword evidence="1" id="KW-0812">Transmembrane</keyword>
<feature type="transmembrane region" description="Helical" evidence="1">
    <location>
        <begin position="341"/>
        <end position="363"/>
    </location>
</feature>
<organism evidence="2 3">
    <name type="scientific">Actinoallomurus oryzae</name>
    <dbReference type="NCBI Taxonomy" id="502180"/>
    <lineage>
        <taxon>Bacteria</taxon>
        <taxon>Bacillati</taxon>
        <taxon>Actinomycetota</taxon>
        <taxon>Actinomycetes</taxon>
        <taxon>Streptosporangiales</taxon>
        <taxon>Thermomonosporaceae</taxon>
        <taxon>Actinoallomurus</taxon>
    </lineage>
</organism>